<feature type="compositionally biased region" description="Polar residues" evidence="1">
    <location>
        <begin position="81"/>
        <end position="100"/>
    </location>
</feature>
<dbReference type="Gene3D" id="1.10.287.1060">
    <property type="entry name" value="ESAT-6-like"/>
    <property type="match status" value="1"/>
</dbReference>
<dbReference type="Proteomes" id="UP000092596">
    <property type="component" value="Chromosome"/>
</dbReference>
<feature type="region of interest" description="Disordered" evidence="1">
    <location>
        <begin position="77"/>
        <end position="111"/>
    </location>
</feature>
<gene>
    <name evidence="2" type="ORF">DAD186_00930</name>
</gene>
<sequence>MKFDMGNQTLSTLTTNTSGANDDLGSLVKQLVASVEPLEGKFNGAGRAAFDQFKARTDEISHDLNVSLGRILEGQGGMDTAFQTGDQESMDNATSAQGSANFDGARFSGQS</sequence>
<dbReference type="STRING" id="1630135.DAD186_00930"/>
<dbReference type="SUPFAM" id="SSF140453">
    <property type="entry name" value="EsxAB dimer-like"/>
    <property type="match status" value="1"/>
</dbReference>
<evidence type="ECO:0000313" key="2">
    <source>
        <dbReference type="EMBL" id="ANP26652.1"/>
    </source>
</evidence>
<dbReference type="KEGG" id="dva:DAD186_00930"/>
<evidence type="ECO:0008006" key="4">
    <source>
        <dbReference type="Google" id="ProtNLM"/>
    </source>
</evidence>
<evidence type="ECO:0000313" key="3">
    <source>
        <dbReference type="Proteomes" id="UP000092596"/>
    </source>
</evidence>
<dbReference type="AlphaFoldDB" id="A0A1B0ZFE5"/>
<feature type="region of interest" description="Disordered" evidence="1">
    <location>
        <begin position="1"/>
        <end position="22"/>
    </location>
</feature>
<dbReference type="PATRIC" id="fig|1630135.4.peg.97"/>
<dbReference type="InterPro" id="IPR036689">
    <property type="entry name" value="ESAT-6-like_sf"/>
</dbReference>
<dbReference type="EMBL" id="CP012117">
    <property type="protein sequence ID" value="ANP26652.1"/>
    <property type="molecule type" value="Genomic_DNA"/>
</dbReference>
<proteinExistence type="predicted"/>
<accession>A0A1B0ZFE5</accession>
<protein>
    <recommendedName>
        <fullName evidence="4">WXG100 family type VII secretion target</fullName>
    </recommendedName>
</protein>
<reference evidence="2 3" key="1">
    <citation type="submission" date="2015-06" db="EMBL/GenBank/DDBJ databases">
        <title>Investigation of pathophysiology for high-risk pregnancy and development of treatment modality based on it.</title>
        <authorList>
            <person name="Kim B.-C."/>
            <person name="Lim S."/>
        </authorList>
    </citation>
    <scope>NUCLEOTIDE SEQUENCE [LARGE SCALE GENOMIC DNA]</scope>
    <source>
        <strain evidence="2 3">AD1-86</strain>
    </source>
</reference>
<organism evidence="2 3">
    <name type="scientific">Dermabacter vaginalis</name>
    <dbReference type="NCBI Taxonomy" id="1630135"/>
    <lineage>
        <taxon>Bacteria</taxon>
        <taxon>Bacillati</taxon>
        <taxon>Actinomycetota</taxon>
        <taxon>Actinomycetes</taxon>
        <taxon>Micrococcales</taxon>
        <taxon>Dermabacteraceae</taxon>
        <taxon>Dermabacter</taxon>
    </lineage>
</organism>
<evidence type="ECO:0000256" key="1">
    <source>
        <dbReference type="SAM" id="MobiDB-lite"/>
    </source>
</evidence>
<name>A0A1B0ZFE5_9MICO</name>
<feature type="compositionally biased region" description="Low complexity" evidence="1">
    <location>
        <begin position="1"/>
        <end position="19"/>
    </location>
</feature>
<dbReference type="RefSeq" id="WP_065248638.1">
    <property type="nucleotide sequence ID" value="NZ_CP012117.1"/>
</dbReference>